<dbReference type="InterPro" id="IPR011993">
    <property type="entry name" value="PH-like_dom_sf"/>
</dbReference>
<evidence type="ECO:0000313" key="9">
    <source>
        <dbReference type="Proteomes" id="UP000095287"/>
    </source>
</evidence>
<dbReference type="SMART" id="SM00404">
    <property type="entry name" value="PTPc_motif"/>
    <property type="match status" value="1"/>
</dbReference>
<comment type="similarity">
    <text evidence="2">Belongs to the protein-tyrosine phosphatase family. Non-receptor class myotubularin subfamily.</text>
</comment>
<dbReference type="GO" id="GO:0016020">
    <property type="term" value="C:membrane"/>
    <property type="evidence" value="ECO:0007669"/>
    <property type="project" value="TreeGrafter"/>
</dbReference>
<evidence type="ECO:0000256" key="5">
    <source>
        <dbReference type="PIRSR" id="PIRSR630564-1"/>
    </source>
</evidence>
<dbReference type="InterPro" id="IPR029021">
    <property type="entry name" value="Prot-tyrosine_phosphatase-like"/>
</dbReference>
<dbReference type="EC" id="3.1.3.95" evidence="3"/>
<keyword evidence="9" id="KW-1185">Reference proteome</keyword>
<dbReference type="PANTHER" id="PTHR10807:SF128">
    <property type="entry name" value="PHOSPHATIDYLINOSITOL-3,5-BISPHOSPHATE 3-PHOSPHATASE"/>
    <property type="match status" value="1"/>
</dbReference>
<evidence type="ECO:0000256" key="4">
    <source>
        <dbReference type="ARBA" id="ARBA00023098"/>
    </source>
</evidence>
<evidence type="ECO:0000256" key="2">
    <source>
        <dbReference type="ARBA" id="ARBA00007471"/>
    </source>
</evidence>
<dbReference type="Pfam" id="PF06602">
    <property type="entry name" value="Myotub-related"/>
    <property type="match status" value="1"/>
</dbReference>
<feature type="domain" description="Myotubularin phosphatase" evidence="8">
    <location>
        <begin position="196"/>
        <end position="575"/>
    </location>
</feature>
<feature type="binding site" evidence="6">
    <location>
        <begin position="324"/>
        <end position="327"/>
    </location>
    <ligand>
        <name>substrate</name>
    </ligand>
</feature>
<feature type="region of interest" description="Disordered" evidence="7">
    <location>
        <begin position="600"/>
        <end position="685"/>
    </location>
</feature>
<evidence type="ECO:0000313" key="10">
    <source>
        <dbReference type="WBParaSite" id="L893_g421.t2"/>
    </source>
</evidence>
<dbReference type="GO" id="GO:0004438">
    <property type="term" value="F:phosphatidylinositol-3-phosphate phosphatase activity"/>
    <property type="evidence" value="ECO:0007669"/>
    <property type="project" value="TreeGrafter"/>
</dbReference>
<dbReference type="Proteomes" id="UP000095287">
    <property type="component" value="Unplaced"/>
</dbReference>
<dbReference type="GO" id="GO:0012505">
    <property type="term" value="C:endomembrane system"/>
    <property type="evidence" value="ECO:0007669"/>
    <property type="project" value="UniProtKB-SubCell"/>
</dbReference>
<dbReference type="InterPro" id="IPR010569">
    <property type="entry name" value="Myotubularin-like_Pase_dom"/>
</dbReference>
<evidence type="ECO:0000256" key="6">
    <source>
        <dbReference type="PIRSR" id="PIRSR630564-2"/>
    </source>
</evidence>
<dbReference type="Pfam" id="PF02893">
    <property type="entry name" value="GRAM"/>
    <property type="match status" value="1"/>
</dbReference>
<dbReference type="SUPFAM" id="SSF50729">
    <property type="entry name" value="PH domain-like"/>
    <property type="match status" value="1"/>
</dbReference>
<name>A0A1I8AC13_9BILA</name>
<comment type="subcellular location">
    <subcellularLocation>
        <location evidence="1">Endomembrane system</location>
        <topology evidence="1">Peripheral membrane protein</topology>
    </subcellularLocation>
</comment>
<feature type="active site" description="Phosphocysteine intermediate" evidence="5">
    <location>
        <position position="409"/>
    </location>
</feature>
<dbReference type="GO" id="GO:0052629">
    <property type="term" value="F:phosphatidylinositol-3,5-bisphosphate 3-phosphatase activity"/>
    <property type="evidence" value="ECO:0007669"/>
    <property type="project" value="UniProtKB-EC"/>
</dbReference>
<feature type="binding site" evidence="6">
    <location>
        <begin position="347"/>
        <end position="348"/>
    </location>
    <ligand>
        <name>substrate</name>
    </ligand>
</feature>
<dbReference type="Gene3D" id="2.30.29.30">
    <property type="entry name" value="Pleckstrin-homology domain (PH domain)/Phosphotyrosine-binding domain (PTB)"/>
    <property type="match status" value="1"/>
</dbReference>
<accession>A0A1I8AC13</accession>
<evidence type="ECO:0000256" key="3">
    <source>
        <dbReference type="ARBA" id="ARBA00012903"/>
    </source>
</evidence>
<dbReference type="InterPro" id="IPR003595">
    <property type="entry name" value="Tyr_Pase_cat"/>
</dbReference>
<dbReference type="GO" id="GO:0046856">
    <property type="term" value="P:phosphatidylinositol dephosphorylation"/>
    <property type="evidence" value="ECO:0007669"/>
    <property type="project" value="TreeGrafter"/>
</dbReference>
<dbReference type="PANTHER" id="PTHR10807">
    <property type="entry name" value="MYOTUBULARIN-RELATED"/>
    <property type="match status" value="1"/>
</dbReference>
<evidence type="ECO:0000256" key="1">
    <source>
        <dbReference type="ARBA" id="ARBA00004184"/>
    </source>
</evidence>
<dbReference type="GO" id="GO:0005737">
    <property type="term" value="C:cytoplasm"/>
    <property type="evidence" value="ECO:0007669"/>
    <property type="project" value="TreeGrafter"/>
</dbReference>
<proteinExistence type="inferred from homology"/>
<reference evidence="10" key="1">
    <citation type="submission" date="2016-11" db="UniProtKB">
        <authorList>
            <consortium name="WormBaseParasite"/>
        </authorList>
    </citation>
    <scope>IDENTIFICATION</scope>
</reference>
<evidence type="ECO:0000259" key="8">
    <source>
        <dbReference type="PROSITE" id="PS51339"/>
    </source>
</evidence>
<feature type="binding site" evidence="6">
    <location>
        <begin position="409"/>
        <end position="415"/>
    </location>
    <ligand>
        <name>substrate</name>
    </ligand>
</feature>
<dbReference type="InterPro" id="IPR004182">
    <property type="entry name" value="GRAM"/>
</dbReference>
<protein>
    <recommendedName>
        <fullName evidence="3">phosphatidylinositol-3,5-bisphosphate 3-phosphatase</fullName>
        <ecNumber evidence="3">3.1.3.95</ecNumber>
    </recommendedName>
</protein>
<dbReference type="WBParaSite" id="L893_g421.t2">
    <property type="protein sequence ID" value="L893_g421.t2"/>
    <property type="gene ID" value="L893_g421"/>
</dbReference>
<dbReference type="PROSITE" id="PS51339">
    <property type="entry name" value="PPASE_MYOTUBULARIN"/>
    <property type="match status" value="1"/>
</dbReference>
<dbReference type="AlphaFoldDB" id="A0A1I8AC13"/>
<evidence type="ECO:0000256" key="7">
    <source>
        <dbReference type="SAM" id="MobiDB-lite"/>
    </source>
</evidence>
<sequence length="787" mass="90215">MHKFPNSGSNDSAHDASDGSFSNDVFKAAGIVLNGASRAPPVRMDNNLKMRKVTDQSWLQNGERLMIEGHNWTHHEQNVGYLSPICKVVGKVYVTNYRLRFEGRDPHSRDRVCQFEVPLGFISRVEKIGHSNVSRGEDSYGIELTCKDMRNIRFTSTPANHSRRALFDALQKYAFPLSHKMPLFATNYSAVYRRNGWDIYDPIREFRRMGVPNDVWAISRINERYEFSETYPSLFAIPQAAQATGEDFLRRVGEFRSRQRIPVLSWINPETSAAITRSSQPMVGMTSRKSPDDERYLQMIVEANANSHQLPIFDARPSVNAKVNRAKGGGFEDSYPGCRLEFCDIQNIHVVRESLRKVKDACFPRIDHKNWYRLMDDAKWLYHIQTIIDGSMRIVTEVYENKSSVLVHCSDGWDRTAQLTSLAMIQMDPYYRTIEGFAVLIEKEWCSFGHKFAHRVGHGEDKHGDGERSPIFVQFIDCVWQLYNQFDQMFEFNVHFLITILDELYACRFGTFLYNSEKQRFAENNAKQNTLSLWSFIQENLTEFLNPNYLRVANSIDIIRPTRNIMRMKLWNEYYCRHNPTVVAQDRQVGLCAEDVHPPLAREDGGGAYGRRRRKPKLHGGQPSPSSYFYQDPASTPPIARRHSYSTAVGASSALADPSTASLRRPVRKAPPPPSAVPKASEREKNQLLSRTVAASHTIHSHARESAVGHRDLAGVHSVLLGGGRRDGRLVGRRCHYHPILGCTDLLRFQSTEKYANEYLLLKRGVLEELVKRQENHVHRFQQQTDV</sequence>
<dbReference type="PROSITE" id="PS00383">
    <property type="entry name" value="TYR_PHOSPHATASE_1"/>
    <property type="match status" value="1"/>
</dbReference>
<keyword evidence="4" id="KW-0443">Lipid metabolism</keyword>
<dbReference type="InterPro" id="IPR030564">
    <property type="entry name" value="Myotubularin"/>
</dbReference>
<organism evidence="9 10">
    <name type="scientific">Steinernema glaseri</name>
    <dbReference type="NCBI Taxonomy" id="37863"/>
    <lineage>
        <taxon>Eukaryota</taxon>
        <taxon>Metazoa</taxon>
        <taxon>Ecdysozoa</taxon>
        <taxon>Nematoda</taxon>
        <taxon>Chromadorea</taxon>
        <taxon>Rhabditida</taxon>
        <taxon>Tylenchina</taxon>
        <taxon>Panagrolaimomorpha</taxon>
        <taxon>Strongyloidoidea</taxon>
        <taxon>Steinernematidae</taxon>
        <taxon>Steinernema</taxon>
    </lineage>
</organism>
<dbReference type="CDD" id="cd13223">
    <property type="entry name" value="PH-GRAM_MTM-like"/>
    <property type="match status" value="1"/>
</dbReference>
<dbReference type="InterPro" id="IPR016130">
    <property type="entry name" value="Tyr_Pase_AS"/>
</dbReference>
<dbReference type="SUPFAM" id="SSF52799">
    <property type="entry name" value="(Phosphotyrosine protein) phosphatases II"/>
    <property type="match status" value="1"/>
</dbReference>